<proteinExistence type="predicted"/>
<evidence type="ECO:0000313" key="2">
    <source>
        <dbReference type="Proteomes" id="UP000414356"/>
    </source>
</evidence>
<reference evidence="1 2" key="1">
    <citation type="submission" date="2018-10" db="EMBL/GenBank/DDBJ databases">
        <title>Identification and characterization of two lytic bacteriophages against carbapenem resistant Klebsiella pneumoniae isolates.</title>
        <authorList>
            <person name="Horvath M."/>
            <person name="Kovacs T."/>
            <person name="Valappil S.K."/>
            <person name="Abraham H."/>
            <person name="Rakhely G."/>
            <person name="Schneider G."/>
        </authorList>
    </citation>
    <scope>NUCLEOTIDE SEQUENCE [LARGE SCALE GENOMIC DNA]</scope>
</reference>
<dbReference type="Proteomes" id="UP000414356">
    <property type="component" value="Segment"/>
</dbReference>
<accession>A0A5K7NJ55</accession>
<dbReference type="EMBL" id="MK135468">
    <property type="protein sequence ID" value="AZF88731.1"/>
    <property type="molecule type" value="Genomic_DNA"/>
</dbReference>
<organism evidence="1 2">
    <name type="scientific">Klebsiella phage 1 TK-2018</name>
    <dbReference type="NCBI Taxonomy" id="2489637"/>
    <lineage>
        <taxon>Viruses</taxon>
        <taxon>Duplodnaviria</taxon>
        <taxon>Heunggongvirae</taxon>
        <taxon>Uroviricota</taxon>
        <taxon>Caudoviricetes</taxon>
        <taxon>Autographivirales</taxon>
        <taxon>Autoscriptoviridae</taxon>
        <taxon>Slopekvirinae</taxon>
        <taxon>Drulisvirus</taxon>
        <taxon>Drulisvirus 1 TK2018</taxon>
    </lineage>
</organism>
<evidence type="ECO:0000313" key="1">
    <source>
        <dbReference type="EMBL" id="AZF88731.1"/>
    </source>
</evidence>
<protein>
    <submittedName>
        <fullName evidence="1">Uncharacterized protein</fullName>
    </submittedName>
</protein>
<name>A0A5K7NJ55_9CAUD</name>
<sequence>MPTKRNNAMTTKLQVIYVPDSATLGVSYLVCNVHRDLTPGKTYSARRPDFGEKDPHGLYVTHDDELWIDADDRGGVVVTRLGYGFKLVQ</sequence>
<keyword evidence="2" id="KW-1185">Reference proteome</keyword>